<evidence type="ECO:0000256" key="5">
    <source>
        <dbReference type="ARBA" id="ARBA00022801"/>
    </source>
</evidence>
<comment type="similarity">
    <text evidence="1">Belongs to the peptidase S8 family.</text>
</comment>
<reference evidence="11" key="1">
    <citation type="submission" date="2018-06" db="EMBL/GenBank/DDBJ databases">
        <authorList>
            <person name="Zhirakovskaya E."/>
        </authorList>
    </citation>
    <scope>NUCLEOTIDE SEQUENCE</scope>
</reference>
<name>A0A3B0UXA3_9ZZZZ</name>
<dbReference type="InterPro" id="IPR015500">
    <property type="entry name" value="Peptidase_S8_subtilisin-rel"/>
</dbReference>
<proteinExistence type="inferred from homology"/>
<dbReference type="SUPFAM" id="SSF52025">
    <property type="entry name" value="PA domain"/>
    <property type="match status" value="1"/>
</dbReference>
<dbReference type="SUPFAM" id="SSF52743">
    <property type="entry name" value="Subtilisin-like"/>
    <property type="match status" value="1"/>
</dbReference>
<dbReference type="GO" id="GO:0004252">
    <property type="term" value="F:serine-type endopeptidase activity"/>
    <property type="evidence" value="ECO:0007669"/>
    <property type="project" value="InterPro"/>
</dbReference>
<dbReference type="PANTHER" id="PTHR10795">
    <property type="entry name" value="PROPROTEIN CONVERTASE SUBTILISIN/KEXIN"/>
    <property type="match status" value="1"/>
</dbReference>
<dbReference type="PROSITE" id="PS51892">
    <property type="entry name" value="SUBTILASE"/>
    <property type="match status" value="1"/>
</dbReference>
<accession>A0A3B0UXA3</accession>
<dbReference type="Pfam" id="PF02225">
    <property type="entry name" value="PA"/>
    <property type="match status" value="1"/>
</dbReference>
<keyword evidence="5" id="KW-0378">Hydrolase</keyword>
<evidence type="ECO:0000313" key="11">
    <source>
        <dbReference type="EMBL" id="VAW35855.1"/>
    </source>
</evidence>
<feature type="non-terminal residue" evidence="11">
    <location>
        <position position="710"/>
    </location>
</feature>
<sequence>MKNLLSLILLLSSVAIAENQNKEIYIVKFQQQGLVHYTGGIAGLKATSPAITGTKKPNLTSVDSKAYLGYLKQQQQQYKALIAQRLNRDIGKTLDYYYTNLGMAVYFTASEAGNIKSIDGVMSVTKDVVYQLATDAGPTFIGAAKLWDGSASLGNTPNQGEGVIVGVIDTGLNMDHVSFSDIAEDGYDFATANPFGAGNFVGACDGVTFICNNKYIGAWDFVEAFPPGGESENDGPEDSNGHGTHTASTAVGNKLTAPLGGFTGLNGVLDAPFISGVAPHAHLISYDVCIDSCSGAAINAAINQAIADGVDVLSFSISGGLNPWNDLNRVFLDAVNAGIVVSTAAGNTSAATPNPVGQVNHRGPWLLSVANSTHSRAFGNEISITAPNPVPENLTGLFGTNSSTDNFTADVAADLIYAGNVDAGNEDGCNAFSNNTSFTGKIALIARGTCDFAVKVNNAQAAGAIATLVHNNIEGPNAIMSGMESTTIPAVFFSLLDGSAVISFIQSVNAGDVQAFLAQNIVHMLVDTLGDILNSSSFIGPNNSFDVTKPDINGPGTDIFAAYADSGVPPAEQFARISGTSMSAPHIAGAAALIVAAHPTWSPSEIQSVMMMTAKNNGKRGNGSDTNADDVGSGTVDLSKAALSPLVMDETFANYLAANPFTIGNGDPATLNIPSLRANDCNGQCSWTRTLTNKSNVTETWSTAAYRYEN</sequence>
<feature type="domain" description="Inhibitor I9" evidence="10">
    <location>
        <begin position="25"/>
        <end position="132"/>
    </location>
</feature>
<evidence type="ECO:0000256" key="6">
    <source>
        <dbReference type="ARBA" id="ARBA00022825"/>
    </source>
</evidence>
<feature type="domain" description="Peptidase S8/S53" evidence="8">
    <location>
        <begin position="160"/>
        <end position="619"/>
    </location>
</feature>
<evidence type="ECO:0000256" key="3">
    <source>
        <dbReference type="ARBA" id="ARBA00022670"/>
    </source>
</evidence>
<dbReference type="Gene3D" id="3.40.50.200">
    <property type="entry name" value="Peptidase S8/S53 domain"/>
    <property type="match status" value="1"/>
</dbReference>
<dbReference type="InterPro" id="IPR036852">
    <property type="entry name" value="Peptidase_S8/S53_dom_sf"/>
</dbReference>
<keyword evidence="2" id="KW-0964">Secreted</keyword>
<keyword evidence="3" id="KW-0645">Protease</keyword>
<evidence type="ECO:0000256" key="4">
    <source>
        <dbReference type="ARBA" id="ARBA00022729"/>
    </source>
</evidence>
<dbReference type="InterPro" id="IPR003137">
    <property type="entry name" value="PA_domain"/>
</dbReference>
<dbReference type="InterPro" id="IPR000209">
    <property type="entry name" value="Peptidase_S8/S53_dom"/>
</dbReference>
<dbReference type="Pfam" id="PF05922">
    <property type="entry name" value="Inhibitor_I9"/>
    <property type="match status" value="1"/>
</dbReference>
<evidence type="ECO:0000256" key="1">
    <source>
        <dbReference type="ARBA" id="ARBA00011073"/>
    </source>
</evidence>
<dbReference type="PROSITE" id="PS00136">
    <property type="entry name" value="SUBTILASE_ASP"/>
    <property type="match status" value="1"/>
</dbReference>
<evidence type="ECO:0000259" key="8">
    <source>
        <dbReference type="Pfam" id="PF00082"/>
    </source>
</evidence>
<dbReference type="InterPro" id="IPR045051">
    <property type="entry name" value="SBT"/>
</dbReference>
<dbReference type="Pfam" id="PF00082">
    <property type="entry name" value="Peptidase_S8"/>
    <property type="match status" value="1"/>
</dbReference>
<protein>
    <recommendedName>
        <fullName evidence="12">Serine protease, subtilase family</fullName>
    </recommendedName>
</protein>
<dbReference type="InterPro" id="IPR046450">
    <property type="entry name" value="PA_dom_sf"/>
</dbReference>
<dbReference type="PROSITE" id="PS00138">
    <property type="entry name" value="SUBTILASE_SER"/>
    <property type="match status" value="1"/>
</dbReference>
<dbReference type="InterPro" id="IPR010259">
    <property type="entry name" value="S8pro/Inhibitor_I9"/>
</dbReference>
<evidence type="ECO:0000256" key="7">
    <source>
        <dbReference type="SAM" id="MobiDB-lite"/>
    </source>
</evidence>
<gene>
    <name evidence="11" type="ORF">MNBD_GAMMA01-1415</name>
</gene>
<evidence type="ECO:0000259" key="10">
    <source>
        <dbReference type="Pfam" id="PF05922"/>
    </source>
</evidence>
<dbReference type="CDD" id="cd04818">
    <property type="entry name" value="PA_subtilisin_1"/>
    <property type="match status" value="1"/>
</dbReference>
<dbReference type="Gene3D" id="3.50.30.30">
    <property type="match status" value="1"/>
</dbReference>
<keyword evidence="4" id="KW-0732">Signal</keyword>
<dbReference type="PRINTS" id="PR00723">
    <property type="entry name" value="SUBTILISIN"/>
</dbReference>
<feature type="region of interest" description="Disordered" evidence="7">
    <location>
        <begin position="226"/>
        <end position="247"/>
    </location>
</feature>
<dbReference type="InterPro" id="IPR023827">
    <property type="entry name" value="Peptidase_S8_Asp-AS"/>
</dbReference>
<keyword evidence="6" id="KW-0720">Serine protease</keyword>
<feature type="domain" description="PA" evidence="9">
    <location>
        <begin position="412"/>
        <end position="500"/>
    </location>
</feature>
<evidence type="ECO:0000256" key="2">
    <source>
        <dbReference type="ARBA" id="ARBA00022525"/>
    </source>
</evidence>
<dbReference type="EMBL" id="UOEW01000116">
    <property type="protein sequence ID" value="VAW35855.1"/>
    <property type="molecule type" value="Genomic_DNA"/>
</dbReference>
<dbReference type="GO" id="GO:0006508">
    <property type="term" value="P:proteolysis"/>
    <property type="evidence" value="ECO:0007669"/>
    <property type="project" value="UniProtKB-KW"/>
</dbReference>
<organism evidence="11">
    <name type="scientific">hydrothermal vent metagenome</name>
    <dbReference type="NCBI Taxonomy" id="652676"/>
    <lineage>
        <taxon>unclassified sequences</taxon>
        <taxon>metagenomes</taxon>
        <taxon>ecological metagenomes</taxon>
    </lineage>
</organism>
<dbReference type="InterPro" id="IPR023828">
    <property type="entry name" value="Peptidase_S8_Ser-AS"/>
</dbReference>
<dbReference type="AlphaFoldDB" id="A0A3B0UXA3"/>
<evidence type="ECO:0000259" key="9">
    <source>
        <dbReference type="Pfam" id="PF02225"/>
    </source>
</evidence>
<evidence type="ECO:0008006" key="12">
    <source>
        <dbReference type="Google" id="ProtNLM"/>
    </source>
</evidence>